<protein>
    <submittedName>
        <fullName evidence="2">HlyD family efflux transporter periplasmic adaptor subunit</fullName>
    </submittedName>
</protein>
<dbReference type="KEGG" id="sulg:FJR48_06895"/>
<accession>A0A5P8P1G2</accession>
<evidence type="ECO:0000256" key="1">
    <source>
        <dbReference type="SAM" id="Coils"/>
    </source>
</evidence>
<sequence>MKLIAILFFSFSIIFASEYYAKVEPIEIREISSNVSGLVISADEKNLGTLLLDEAYIEIDSELDTKELNYIKDKLEYLRNTVETNEEIVKNLDSSLVRKRKNYDRVEKLKIKSQIEKDREYYDLISSENQLLSTKKEIQNLKVQITDLKLRYAVLNRSINDKNLKAEGFILYELNVKPGQVVNLSTPLAKVADISKAKLTIYLNRDDLDDASKKTIYLDGEKTKYKISRVVNIADSKNISKYMAQIIIKSPKVFSNLVKVELKDE</sequence>
<proteinExistence type="predicted"/>
<dbReference type="AlphaFoldDB" id="A0A5P8P1G2"/>
<reference evidence="2 3" key="1">
    <citation type="submission" date="2019-09" db="EMBL/GenBank/DDBJ databases">
        <title>Sulfurimonas gotlandica sp. nov., a chemoautotrophic and psychrotolerant epsilonproteobacterium isolated from a pelagic redoxcline, and an emended description of the genus Sulfurimonas.</title>
        <authorList>
            <person name="Wang S."/>
            <person name="Jiang L."/>
            <person name="Shao S."/>
        </authorList>
    </citation>
    <scope>NUCLEOTIDE SEQUENCE [LARGE SCALE GENOMIC DNA]</scope>
    <source>
        <strain evidence="2 3">GYSZ_1</strain>
    </source>
</reference>
<name>A0A5P8P1G2_9BACT</name>
<keyword evidence="3" id="KW-1185">Reference proteome</keyword>
<evidence type="ECO:0000313" key="2">
    <source>
        <dbReference type="EMBL" id="QFR49470.1"/>
    </source>
</evidence>
<organism evidence="2 3">
    <name type="scientific">Sulfurimonas lithotrophica</name>
    <dbReference type="NCBI Taxonomy" id="2590022"/>
    <lineage>
        <taxon>Bacteria</taxon>
        <taxon>Pseudomonadati</taxon>
        <taxon>Campylobacterota</taxon>
        <taxon>Epsilonproteobacteria</taxon>
        <taxon>Campylobacterales</taxon>
        <taxon>Sulfurimonadaceae</taxon>
        <taxon>Sulfurimonas</taxon>
    </lineage>
</organism>
<keyword evidence="1" id="KW-0175">Coiled coil</keyword>
<dbReference type="RefSeq" id="WP_152307414.1">
    <property type="nucleotide sequence ID" value="NZ_CP043617.1"/>
</dbReference>
<feature type="coiled-coil region" evidence="1">
    <location>
        <begin position="124"/>
        <end position="158"/>
    </location>
</feature>
<dbReference type="OrthoDB" id="5343727at2"/>
<gene>
    <name evidence="2" type="ORF">FJR48_06895</name>
</gene>
<dbReference type="EMBL" id="CP043617">
    <property type="protein sequence ID" value="QFR49470.1"/>
    <property type="molecule type" value="Genomic_DNA"/>
</dbReference>
<dbReference type="Proteomes" id="UP000326944">
    <property type="component" value="Chromosome"/>
</dbReference>
<evidence type="ECO:0000313" key="3">
    <source>
        <dbReference type="Proteomes" id="UP000326944"/>
    </source>
</evidence>